<keyword evidence="6" id="KW-0479">Metal-binding</keyword>
<feature type="non-terminal residue" evidence="10">
    <location>
        <position position="214"/>
    </location>
</feature>
<dbReference type="InterPro" id="IPR006390">
    <property type="entry name" value="DHP_synth_dom"/>
</dbReference>
<evidence type="ECO:0000256" key="4">
    <source>
        <dbReference type="ARBA" id="ARBA00012458"/>
    </source>
</evidence>
<evidence type="ECO:0000256" key="7">
    <source>
        <dbReference type="ARBA" id="ARBA00022842"/>
    </source>
</evidence>
<dbReference type="InterPro" id="IPR000489">
    <property type="entry name" value="Pterin-binding_dom"/>
</dbReference>
<comment type="pathway">
    <text evidence="3">Cofactor biosynthesis; tetrahydrofolate biosynthesis; 7,8-dihydrofolate from 2-amino-4-hydroxy-6-hydroxymethyl-7,8-dihydropteridine diphosphate and 4-aminobenzoate: step 1/2.</text>
</comment>
<keyword evidence="8" id="KW-0289">Folate biosynthesis</keyword>
<evidence type="ECO:0000313" key="10">
    <source>
        <dbReference type="EMBL" id="SVE62767.1"/>
    </source>
</evidence>
<evidence type="ECO:0000256" key="6">
    <source>
        <dbReference type="ARBA" id="ARBA00022723"/>
    </source>
</evidence>
<dbReference type="GO" id="GO:0005829">
    <property type="term" value="C:cytosol"/>
    <property type="evidence" value="ECO:0007669"/>
    <property type="project" value="TreeGrafter"/>
</dbReference>
<feature type="domain" description="Pterin-binding" evidence="9">
    <location>
        <begin position="1"/>
        <end position="214"/>
    </location>
</feature>
<keyword evidence="5" id="KW-0808">Transferase</keyword>
<dbReference type="PANTHER" id="PTHR20941">
    <property type="entry name" value="FOLATE SYNTHESIS PROTEINS"/>
    <property type="match status" value="1"/>
</dbReference>
<dbReference type="InterPro" id="IPR045031">
    <property type="entry name" value="DHP_synth-like"/>
</dbReference>
<evidence type="ECO:0000259" key="9">
    <source>
        <dbReference type="PROSITE" id="PS50972"/>
    </source>
</evidence>
<evidence type="ECO:0000256" key="3">
    <source>
        <dbReference type="ARBA" id="ARBA00004763"/>
    </source>
</evidence>
<dbReference type="AlphaFoldDB" id="A0A383F0S8"/>
<dbReference type="GO" id="GO:0004156">
    <property type="term" value="F:dihydropteroate synthase activity"/>
    <property type="evidence" value="ECO:0007669"/>
    <property type="project" value="UniProtKB-EC"/>
</dbReference>
<dbReference type="GO" id="GO:0046654">
    <property type="term" value="P:tetrahydrofolate biosynthetic process"/>
    <property type="evidence" value="ECO:0007669"/>
    <property type="project" value="TreeGrafter"/>
</dbReference>
<protein>
    <recommendedName>
        <fullName evidence="4">dihydropteroate synthase</fullName>
        <ecNumber evidence="4">2.5.1.15</ecNumber>
    </recommendedName>
</protein>
<dbReference type="GO" id="GO:0046872">
    <property type="term" value="F:metal ion binding"/>
    <property type="evidence" value="ECO:0007669"/>
    <property type="project" value="UniProtKB-KW"/>
</dbReference>
<sequence length="214" mass="23961">MMGVINATPDSFSGDGIFSDKNNFDILETCQSMIDAGVGIIDVGGESTRPKSIYNQVVEISEDEEIDRVIPLIKTIRKNFKIPISIDSKKIKVIKEAIKEGASLVNDISMLEDVNLIELLKKHDIYYVLTHYRKDGKHTKIISEMLKDLNSKLNILTSNGIKREKIILDPGIGFGKKYFHSAEVLSKINLLKKAFNLPVMVGASRKSFIGEYID</sequence>
<evidence type="ECO:0000256" key="2">
    <source>
        <dbReference type="ARBA" id="ARBA00001946"/>
    </source>
</evidence>
<evidence type="ECO:0000256" key="5">
    <source>
        <dbReference type="ARBA" id="ARBA00022679"/>
    </source>
</evidence>
<dbReference type="InterPro" id="IPR011005">
    <property type="entry name" value="Dihydropteroate_synth-like_sf"/>
</dbReference>
<proteinExistence type="predicted"/>
<reference evidence="10" key="1">
    <citation type="submission" date="2018-05" db="EMBL/GenBank/DDBJ databases">
        <authorList>
            <person name="Lanie J.A."/>
            <person name="Ng W.-L."/>
            <person name="Kazmierczak K.M."/>
            <person name="Andrzejewski T.M."/>
            <person name="Davidsen T.M."/>
            <person name="Wayne K.J."/>
            <person name="Tettelin H."/>
            <person name="Glass J.I."/>
            <person name="Rusch D."/>
            <person name="Podicherti R."/>
            <person name="Tsui H.-C.T."/>
            <person name="Winkler M.E."/>
        </authorList>
    </citation>
    <scope>NUCLEOTIDE SEQUENCE</scope>
</reference>
<dbReference type="Pfam" id="PF00809">
    <property type="entry name" value="Pterin_bind"/>
    <property type="match status" value="1"/>
</dbReference>
<organism evidence="10">
    <name type="scientific">marine metagenome</name>
    <dbReference type="NCBI Taxonomy" id="408172"/>
    <lineage>
        <taxon>unclassified sequences</taxon>
        <taxon>metagenomes</taxon>
        <taxon>ecological metagenomes</taxon>
    </lineage>
</organism>
<dbReference type="GO" id="GO:0046656">
    <property type="term" value="P:folic acid biosynthetic process"/>
    <property type="evidence" value="ECO:0007669"/>
    <property type="project" value="UniProtKB-KW"/>
</dbReference>
<accession>A0A383F0S8</accession>
<dbReference type="PROSITE" id="PS50972">
    <property type="entry name" value="PTERIN_BINDING"/>
    <property type="match status" value="1"/>
</dbReference>
<name>A0A383F0S8_9ZZZZ</name>
<keyword evidence="7" id="KW-0460">Magnesium</keyword>
<dbReference type="PROSITE" id="PS00793">
    <property type="entry name" value="DHPS_2"/>
    <property type="match status" value="1"/>
</dbReference>
<dbReference type="EC" id="2.5.1.15" evidence="4"/>
<comment type="catalytic activity">
    <reaction evidence="1">
        <text>(7,8-dihydropterin-6-yl)methyl diphosphate + 4-aminobenzoate = 7,8-dihydropteroate + diphosphate</text>
        <dbReference type="Rhea" id="RHEA:19949"/>
        <dbReference type="ChEBI" id="CHEBI:17836"/>
        <dbReference type="ChEBI" id="CHEBI:17839"/>
        <dbReference type="ChEBI" id="CHEBI:33019"/>
        <dbReference type="ChEBI" id="CHEBI:72950"/>
        <dbReference type="EC" id="2.5.1.15"/>
    </reaction>
</comment>
<dbReference type="Gene3D" id="3.20.20.20">
    <property type="entry name" value="Dihydropteroate synthase-like"/>
    <property type="match status" value="1"/>
</dbReference>
<evidence type="ECO:0000256" key="1">
    <source>
        <dbReference type="ARBA" id="ARBA00000012"/>
    </source>
</evidence>
<gene>
    <name evidence="10" type="ORF">METZ01_LOCUS515621</name>
</gene>
<comment type="cofactor">
    <cofactor evidence="2">
        <name>Mg(2+)</name>
        <dbReference type="ChEBI" id="CHEBI:18420"/>
    </cofactor>
</comment>
<dbReference type="EMBL" id="UINC01230575">
    <property type="protein sequence ID" value="SVE62767.1"/>
    <property type="molecule type" value="Genomic_DNA"/>
</dbReference>
<dbReference type="NCBIfam" id="TIGR01496">
    <property type="entry name" value="DHPS"/>
    <property type="match status" value="1"/>
</dbReference>
<dbReference type="SUPFAM" id="SSF51717">
    <property type="entry name" value="Dihydropteroate synthetase-like"/>
    <property type="match status" value="1"/>
</dbReference>
<dbReference type="PANTHER" id="PTHR20941:SF1">
    <property type="entry name" value="FOLIC ACID SYNTHESIS PROTEIN FOL1"/>
    <property type="match status" value="1"/>
</dbReference>
<evidence type="ECO:0000256" key="8">
    <source>
        <dbReference type="ARBA" id="ARBA00022909"/>
    </source>
</evidence>